<feature type="transmembrane region" description="Helical" evidence="6">
    <location>
        <begin position="342"/>
        <end position="363"/>
    </location>
</feature>
<feature type="transmembrane region" description="Helical" evidence="6">
    <location>
        <begin position="270"/>
        <end position="288"/>
    </location>
</feature>
<dbReference type="OrthoDB" id="5963930at2"/>
<dbReference type="Gene3D" id="1.20.1640.10">
    <property type="entry name" value="Multidrug efflux transporter AcrB transmembrane domain"/>
    <property type="match status" value="2"/>
</dbReference>
<evidence type="ECO:0000256" key="2">
    <source>
        <dbReference type="ARBA" id="ARBA00022475"/>
    </source>
</evidence>
<gene>
    <name evidence="8" type="ORF">ESZ36_20265</name>
</gene>
<dbReference type="InterPro" id="IPR050545">
    <property type="entry name" value="Mycobact_MmpL"/>
</dbReference>
<feature type="domain" description="SSD" evidence="7">
    <location>
        <begin position="270"/>
        <end position="396"/>
    </location>
</feature>
<dbReference type="EMBL" id="VOLT01000014">
    <property type="protein sequence ID" value="TWX64311.1"/>
    <property type="molecule type" value="Genomic_DNA"/>
</dbReference>
<evidence type="ECO:0000256" key="6">
    <source>
        <dbReference type="SAM" id="Phobius"/>
    </source>
</evidence>
<proteinExistence type="predicted"/>
<feature type="transmembrane region" description="Helical" evidence="6">
    <location>
        <begin position="684"/>
        <end position="703"/>
    </location>
</feature>
<evidence type="ECO:0000256" key="4">
    <source>
        <dbReference type="ARBA" id="ARBA00022989"/>
    </source>
</evidence>
<feature type="transmembrane region" description="Helical" evidence="6">
    <location>
        <begin position="375"/>
        <end position="399"/>
    </location>
</feature>
<keyword evidence="5 6" id="KW-0472">Membrane</keyword>
<sequence length="785" mass="85623">MNYIRTDISAKQKNSLAQKLGEVVIEKTLFGQRAIIIGLFLLATIWFGFQAAQIKPDASFEKMIPTYHPYIVNYLEHKDDLKGLGNAVRVVVENPNGDIFEREFLDILKQVHEEVFYIPGVDRTAMSSIWSAGVRWTEVTEEGFAGGPVIPDTYDGSVATIEKLRINVLKSGQVGTLVANNFRSAIIYAPLLEFDPDTGEALSYQVFSDRLESLIREKYQSDSVVIHITGFAKVVGDLIEGVTQVALFFGLAVVFSLIMLVLYTRCLRSALIALGCSITAVVWQLGILNSMGLGLDPYSMLVPFLVFAIGVSHSVQIFNGIVHEVARGADSLTASRKAFRSLYIPGLTALISDGIGFATLRVIEIGVIQELALTASIGVGVIILTNLILLPILISYFGVSKRAITKLVNEEEGHSHPFWHFMATFTERKKAAVILMIGGGLFILGLFLSEDLKIGDLDPGAPELRADSRYNLDNRFITENYSTSTDILVVMVKTTADKCSDYQTLDTLDTLQWRLEGVSGVQSTNSLVNFTKMALSGMNEGSVKWNALNRNQQLLNAASIQAPPGSFNSDCSLAPLIVFLNDHKATTLTAVTNEIELFAQEHGSEHIQLLLAAGGAGIEAATNQVIGTAQYKMLAWVYGVVFVLCLLSFRSLRIVICILLPLCLTSLLCQALMAQIGIGVKVATLPVIALGVGIGVDYGIYIYSKMQSYLDQGLELGDAYYNTLKTTGKAVGFTGITLAIGVGTWAFSPIKFQADMGILLTFMFIWNMVGALTLLPALTAFLHRK</sequence>
<keyword evidence="4 6" id="KW-1133">Transmembrane helix</keyword>
<dbReference type="GO" id="GO:0005886">
    <property type="term" value="C:plasma membrane"/>
    <property type="evidence" value="ECO:0007669"/>
    <property type="project" value="UniProtKB-SubCell"/>
</dbReference>
<reference evidence="8 9" key="1">
    <citation type="submission" date="2019-07" db="EMBL/GenBank/DDBJ databases">
        <title>Genomes of sea-ice associated Colwellia species.</title>
        <authorList>
            <person name="Bowman J.P."/>
        </authorList>
    </citation>
    <scope>NUCLEOTIDE SEQUENCE [LARGE SCALE GENOMIC DNA]</scope>
    <source>
        <strain evidence="8 9">ACAM 459</strain>
    </source>
</reference>
<keyword evidence="9" id="KW-1185">Reference proteome</keyword>
<dbReference type="AlphaFoldDB" id="A0A5C6Q6H6"/>
<evidence type="ECO:0000256" key="5">
    <source>
        <dbReference type="ARBA" id="ARBA00023136"/>
    </source>
</evidence>
<organism evidence="8 9">
    <name type="scientific">Colwellia demingiae</name>
    <dbReference type="NCBI Taxonomy" id="89401"/>
    <lineage>
        <taxon>Bacteria</taxon>
        <taxon>Pseudomonadati</taxon>
        <taxon>Pseudomonadota</taxon>
        <taxon>Gammaproteobacteria</taxon>
        <taxon>Alteromonadales</taxon>
        <taxon>Colwelliaceae</taxon>
        <taxon>Colwellia</taxon>
    </lineage>
</organism>
<accession>A0A5C6Q6H6</accession>
<feature type="transmembrane region" description="Helical" evidence="6">
    <location>
        <begin position="245"/>
        <end position="263"/>
    </location>
</feature>
<dbReference type="InterPro" id="IPR000731">
    <property type="entry name" value="SSD"/>
</dbReference>
<keyword evidence="2" id="KW-1003">Cell membrane</keyword>
<feature type="transmembrane region" description="Helical" evidence="6">
    <location>
        <begin position="34"/>
        <end position="52"/>
    </location>
</feature>
<dbReference type="PANTHER" id="PTHR33406">
    <property type="entry name" value="MEMBRANE PROTEIN MJ1562-RELATED"/>
    <property type="match status" value="1"/>
</dbReference>
<feature type="transmembrane region" description="Helical" evidence="6">
    <location>
        <begin position="300"/>
        <end position="322"/>
    </location>
</feature>
<dbReference type="PROSITE" id="PS50156">
    <property type="entry name" value="SSD"/>
    <property type="match status" value="1"/>
</dbReference>
<dbReference type="Proteomes" id="UP000321822">
    <property type="component" value="Unassembled WGS sequence"/>
</dbReference>
<comment type="subcellular location">
    <subcellularLocation>
        <location evidence="1">Cell membrane</location>
        <topology evidence="1">Multi-pass membrane protein</topology>
    </subcellularLocation>
</comment>
<dbReference type="InterPro" id="IPR004869">
    <property type="entry name" value="MMPL_dom"/>
</dbReference>
<evidence type="ECO:0000313" key="9">
    <source>
        <dbReference type="Proteomes" id="UP000321822"/>
    </source>
</evidence>
<dbReference type="Pfam" id="PF03176">
    <property type="entry name" value="MMPL"/>
    <property type="match status" value="2"/>
</dbReference>
<feature type="transmembrane region" description="Helical" evidence="6">
    <location>
        <begin position="431"/>
        <end position="449"/>
    </location>
</feature>
<dbReference type="PANTHER" id="PTHR33406:SF10">
    <property type="entry name" value="SSD DOMAIN-CONTAINING PROTEIN"/>
    <property type="match status" value="1"/>
</dbReference>
<keyword evidence="3 6" id="KW-0812">Transmembrane</keyword>
<evidence type="ECO:0000256" key="1">
    <source>
        <dbReference type="ARBA" id="ARBA00004651"/>
    </source>
</evidence>
<feature type="transmembrane region" description="Helical" evidence="6">
    <location>
        <begin position="730"/>
        <end position="750"/>
    </location>
</feature>
<dbReference type="RefSeq" id="WP_146791244.1">
    <property type="nucleotide sequence ID" value="NZ_VOLT01000014.1"/>
</dbReference>
<feature type="transmembrane region" description="Helical" evidence="6">
    <location>
        <begin position="656"/>
        <end position="678"/>
    </location>
</feature>
<dbReference type="SUPFAM" id="SSF82866">
    <property type="entry name" value="Multidrug efflux transporter AcrB transmembrane domain"/>
    <property type="match status" value="2"/>
</dbReference>
<evidence type="ECO:0000313" key="8">
    <source>
        <dbReference type="EMBL" id="TWX64311.1"/>
    </source>
</evidence>
<evidence type="ECO:0000256" key="3">
    <source>
        <dbReference type="ARBA" id="ARBA00022692"/>
    </source>
</evidence>
<name>A0A5C6Q6H6_9GAMM</name>
<comment type="caution">
    <text evidence="8">The sequence shown here is derived from an EMBL/GenBank/DDBJ whole genome shotgun (WGS) entry which is preliminary data.</text>
</comment>
<evidence type="ECO:0000259" key="7">
    <source>
        <dbReference type="PROSITE" id="PS50156"/>
    </source>
</evidence>
<feature type="transmembrane region" description="Helical" evidence="6">
    <location>
        <begin position="756"/>
        <end position="782"/>
    </location>
</feature>
<feature type="transmembrane region" description="Helical" evidence="6">
    <location>
        <begin position="633"/>
        <end position="649"/>
    </location>
</feature>
<protein>
    <submittedName>
        <fullName evidence="8">RND family transporter</fullName>
    </submittedName>
</protein>